<name>A0A0E9TL96_ANGAN</name>
<reference evidence="1" key="2">
    <citation type="journal article" date="2015" name="Fish Shellfish Immunol.">
        <title>Early steps in the European eel (Anguilla anguilla)-Vibrio vulnificus interaction in the gills: Role of the RtxA13 toxin.</title>
        <authorList>
            <person name="Callol A."/>
            <person name="Pajuelo D."/>
            <person name="Ebbesson L."/>
            <person name="Teles M."/>
            <person name="MacKenzie S."/>
            <person name="Amaro C."/>
        </authorList>
    </citation>
    <scope>NUCLEOTIDE SEQUENCE</scope>
</reference>
<dbReference type="EMBL" id="GBXM01054211">
    <property type="protein sequence ID" value="JAH54366.1"/>
    <property type="molecule type" value="Transcribed_RNA"/>
</dbReference>
<proteinExistence type="predicted"/>
<protein>
    <submittedName>
        <fullName evidence="1">Uncharacterized protein</fullName>
    </submittedName>
</protein>
<sequence>MVAIIALLSLSNSFNTPLKSSTYTRLPCLRFCKHTPMNKALMNNSGAFLQNRPPASCRLCNRISQHLFQLENAVN</sequence>
<organism evidence="1">
    <name type="scientific">Anguilla anguilla</name>
    <name type="common">European freshwater eel</name>
    <name type="synonym">Muraena anguilla</name>
    <dbReference type="NCBI Taxonomy" id="7936"/>
    <lineage>
        <taxon>Eukaryota</taxon>
        <taxon>Metazoa</taxon>
        <taxon>Chordata</taxon>
        <taxon>Craniata</taxon>
        <taxon>Vertebrata</taxon>
        <taxon>Euteleostomi</taxon>
        <taxon>Actinopterygii</taxon>
        <taxon>Neopterygii</taxon>
        <taxon>Teleostei</taxon>
        <taxon>Anguilliformes</taxon>
        <taxon>Anguillidae</taxon>
        <taxon>Anguilla</taxon>
    </lineage>
</organism>
<evidence type="ECO:0000313" key="1">
    <source>
        <dbReference type="EMBL" id="JAH54366.1"/>
    </source>
</evidence>
<dbReference type="AlphaFoldDB" id="A0A0E9TL96"/>
<accession>A0A0E9TL96</accession>
<reference evidence="1" key="1">
    <citation type="submission" date="2014-11" db="EMBL/GenBank/DDBJ databases">
        <authorList>
            <person name="Amaro Gonzalez C."/>
        </authorList>
    </citation>
    <scope>NUCLEOTIDE SEQUENCE</scope>
</reference>